<evidence type="ECO:0000256" key="5">
    <source>
        <dbReference type="ARBA" id="ARBA00022917"/>
    </source>
</evidence>
<dbReference type="GO" id="GO:0016149">
    <property type="term" value="F:translation release factor activity, codon specific"/>
    <property type="evidence" value="ECO:0007669"/>
    <property type="project" value="UniProtKB-UniRule"/>
</dbReference>
<keyword evidence="3 8" id="KW-0963">Cytoplasm</keyword>
<dbReference type="GO" id="GO:0005829">
    <property type="term" value="C:cytosol"/>
    <property type="evidence" value="ECO:0007669"/>
    <property type="project" value="TreeGrafter"/>
</dbReference>
<dbReference type="PANTHER" id="PTHR43556:SF2">
    <property type="entry name" value="PEPTIDE CHAIN RELEASE FACTOR RF3"/>
    <property type="match status" value="1"/>
</dbReference>
<reference evidence="10 11" key="1">
    <citation type="submission" date="2017-01" db="EMBL/GenBank/DDBJ databases">
        <title>The cable genome- insights into the physiology and evolution of filamentous bacteria capable of sulfide oxidation via long distance electron transfer.</title>
        <authorList>
            <person name="Schreiber L."/>
            <person name="Bjerg J.T."/>
            <person name="Boggild A."/>
            <person name="Van De Vossenberg J."/>
            <person name="Meysman F."/>
            <person name="Nielsen L.P."/>
            <person name="Schramm A."/>
            <person name="Kjeldsen K.U."/>
        </authorList>
    </citation>
    <scope>NUCLEOTIDE SEQUENCE [LARGE SCALE GENOMIC DNA]</scope>
    <source>
        <strain evidence="10">MCF</strain>
    </source>
</reference>
<dbReference type="FunFam" id="3.40.50.300:FF:000542">
    <property type="entry name" value="Peptide chain release factor 3"/>
    <property type="match status" value="1"/>
</dbReference>
<dbReference type="Proteomes" id="UP000287853">
    <property type="component" value="Unassembled WGS sequence"/>
</dbReference>
<dbReference type="Gene3D" id="3.40.50.300">
    <property type="entry name" value="P-loop containing nucleotide triphosphate hydrolases"/>
    <property type="match status" value="1"/>
</dbReference>
<dbReference type="GO" id="GO:0005525">
    <property type="term" value="F:GTP binding"/>
    <property type="evidence" value="ECO:0007669"/>
    <property type="project" value="UniProtKB-UniRule"/>
</dbReference>
<dbReference type="InterPro" id="IPR005225">
    <property type="entry name" value="Small_GTP-bd"/>
</dbReference>
<sequence length="565" mass="63059">MSSKLKREIEKRRTFGIISHPDAGKTTLTEKLLLFGGAIKMAGAVKSRKTSNHATSDWMSIEQERGISVTTSVMKFNYRDFEINLLDTPGHQDFSEDTYRVLTAVDSALMVIDSAKGVEAQTTKLMEVCRMRNTPIITFINKLDRDGMDPLDILADIEDKLQIECAPLSWPIGMGKRFKGVYDLHRNELNLFTPSQETRPEDRITVKGLDDPRLDELLGGPDADQLREDIELLHGAANPFNYEDYIKAGQTPVFFGSAINNFGVKELLDNFVELSPSPSPRAALSREVAPDEEAFSGFTFKIQANMDPAHRDRIAFFRICSGKFTRGMRVKHHRLGKEVNLSKATVFMAQNRASVDEAYPGDIIGIHNHGTIKIGDTFSDKELLKFTGIPNFAPEHFRRVLLKNPLKTKQLHKGLVQMAEEGAVQMFRPVMGSDYILGAVGVLQFEVTMARLKAEYNVDAIYEMVHYSLARWVSCDDPKKLKAFEAKNQGNLAHDAEGHLPLWRMGNGGSIIPLSSSRRSSFIPPESITDLLSLCCTGPEGKGSLLPLQSRTETESLFFNSLASL</sequence>
<dbReference type="Pfam" id="PF22042">
    <property type="entry name" value="EF-G_D2"/>
    <property type="match status" value="1"/>
</dbReference>
<protein>
    <recommendedName>
        <fullName evidence="7 8">Peptide chain release factor 3</fullName>
        <shortName evidence="8">RF-3</shortName>
    </recommendedName>
</protein>
<evidence type="ECO:0000256" key="1">
    <source>
        <dbReference type="ARBA" id="ARBA00004496"/>
    </source>
</evidence>
<evidence type="ECO:0000259" key="9">
    <source>
        <dbReference type="PROSITE" id="PS51722"/>
    </source>
</evidence>
<dbReference type="CDD" id="cd04169">
    <property type="entry name" value="RF3"/>
    <property type="match status" value="1"/>
</dbReference>
<dbReference type="GO" id="GO:0003924">
    <property type="term" value="F:GTPase activity"/>
    <property type="evidence" value="ECO:0007669"/>
    <property type="project" value="InterPro"/>
</dbReference>
<dbReference type="GO" id="GO:0016150">
    <property type="term" value="F:translation release factor activity, codon nonspecific"/>
    <property type="evidence" value="ECO:0007669"/>
    <property type="project" value="TreeGrafter"/>
</dbReference>
<comment type="caution">
    <text evidence="10">The sequence shown here is derived from an EMBL/GenBank/DDBJ whole genome shotgun (WGS) entry which is preliminary data.</text>
</comment>
<keyword evidence="4 8" id="KW-0547">Nucleotide-binding</keyword>
<dbReference type="NCBIfam" id="NF001964">
    <property type="entry name" value="PRK00741.1"/>
    <property type="match status" value="1"/>
</dbReference>
<dbReference type="Pfam" id="PF00009">
    <property type="entry name" value="GTP_EFTU"/>
    <property type="match status" value="1"/>
</dbReference>
<comment type="subcellular location">
    <subcellularLocation>
        <location evidence="1 8">Cytoplasm</location>
    </subcellularLocation>
</comment>
<dbReference type="NCBIfam" id="TIGR00231">
    <property type="entry name" value="small_GTP"/>
    <property type="match status" value="1"/>
</dbReference>
<evidence type="ECO:0000256" key="4">
    <source>
        <dbReference type="ARBA" id="ARBA00022741"/>
    </source>
</evidence>
<dbReference type="InterPro" id="IPR035647">
    <property type="entry name" value="EFG_III/V"/>
</dbReference>
<dbReference type="Pfam" id="PF16658">
    <property type="entry name" value="RF3_C"/>
    <property type="match status" value="1"/>
</dbReference>
<keyword evidence="5 8" id="KW-0648">Protein biosynthesis</keyword>
<dbReference type="InterPro" id="IPR032090">
    <property type="entry name" value="RF3_C"/>
</dbReference>
<dbReference type="Gene3D" id="2.40.30.10">
    <property type="entry name" value="Translation factors"/>
    <property type="match status" value="1"/>
</dbReference>
<dbReference type="InterPro" id="IPR004548">
    <property type="entry name" value="PrfC"/>
</dbReference>
<dbReference type="InterPro" id="IPR009000">
    <property type="entry name" value="Transl_B-barrel_sf"/>
</dbReference>
<dbReference type="AlphaFoldDB" id="A0A3S3QC00"/>
<dbReference type="PROSITE" id="PS51722">
    <property type="entry name" value="G_TR_2"/>
    <property type="match status" value="1"/>
</dbReference>
<organism evidence="10 11">
    <name type="scientific">Candidatus Electrothrix aarhusensis</name>
    <dbReference type="NCBI Taxonomy" id="1859131"/>
    <lineage>
        <taxon>Bacteria</taxon>
        <taxon>Pseudomonadati</taxon>
        <taxon>Thermodesulfobacteriota</taxon>
        <taxon>Desulfobulbia</taxon>
        <taxon>Desulfobulbales</taxon>
        <taxon>Desulfobulbaceae</taxon>
        <taxon>Candidatus Electrothrix</taxon>
    </lineage>
</organism>
<dbReference type="HAMAP" id="MF_00072">
    <property type="entry name" value="Rel_fac_3"/>
    <property type="match status" value="1"/>
</dbReference>
<evidence type="ECO:0000256" key="8">
    <source>
        <dbReference type="HAMAP-Rule" id="MF_00072"/>
    </source>
</evidence>
<dbReference type="InterPro" id="IPR000795">
    <property type="entry name" value="T_Tr_GTP-bd_dom"/>
</dbReference>
<dbReference type="FunFam" id="3.30.70.3280:FF:000001">
    <property type="entry name" value="Peptide chain release factor 3"/>
    <property type="match status" value="1"/>
</dbReference>
<feature type="binding site" evidence="8">
    <location>
        <begin position="19"/>
        <end position="26"/>
    </location>
    <ligand>
        <name>GTP</name>
        <dbReference type="ChEBI" id="CHEBI:37565"/>
    </ligand>
</feature>
<comment type="function">
    <text evidence="8">Increases the formation of ribosomal termination complexes and stimulates activities of RF-1 and RF-2. It binds guanine nucleotides and has strong preference for UGA stop codons. It may interact directly with the ribosome. The stimulation of RF-1 and RF-2 is significantly reduced by GTP and GDP, but not by GMP.</text>
</comment>
<evidence type="ECO:0000256" key="6">
    <source>
        <dbReference type="ARBA" id="ARBA00023134"/>
    </source>
</evidence>
<accession>A0A3S3QC00</accession>
<comment type="similarity">
    <text evidence="2 8">Belongs to the TRAFAC class translation factor GTPase superfamily. Classic translation factor GTPase family. PrfC subfamily.</text>
</comment>
<dbReference type="PROSITE" id="PS00301">
    <property type="entry name" value="G_TR_1"/>
    <property type="match status" value="1"/>
</dbReference>
<dbReference type="InterPro" id="IPR031157">
    <property type="entry name" value="G_TR_CS"/>
</dbReference>
<dbReference type="GO" id="GO:0006449">
    <property type="term" value="P:regulation of translational termination"/>
    <property type="evidence" value="ECO:0007669"/>
    <property type="project" value="UniProtKB-UniRule"/>
</dbReference>
<dbReference type="SUPFAM" id="SSF54980">
    <property type="entry name" value="EF-G C-terminal domain-like"/>
    <property type="match status" value="1"/>
</dbReference>
<dbReference type="InterPro" id="IPR027417">
    <property type="entry name" value="P-loop_NTPase"/>
</dbReference>
<dbReference type="CDD" id="cd03689">
    <property type="entry name" value="RF3_II"/>
    <property type="match status" value="1"/>
</dbReference>
<dbReference type="SUPFAM" id="SSF52540">
    <property type="entry name" value="P-loop containing nucleoside triphosphate hydrolases"/>
    <property type="match status" value="1"/>
</dbReference>
<feature type="binding site" evidence="8">
    <location>
        <begin position="87"/>
        <end position="91"/>
    </location>
    <ligand>
        <name>GTP</name>
        <dbReference type="ChEBI" id="CHEBI:37565"/>
    </ligand>
</feature>
<dbReference type="SUPFAM" id="SSF50447">
    <property type="entry name" value="Translation proteins"/>
    <property type="match status" value="1"/>
</dbReference>
<dbReference type="PRINTS" id="PR00315">
    <property type="entry name" value="ELONGATNFCT"/>
</dbReference>
<dbReference type="PANTHER" id="PTHR43556">
    <property type="entry name" value="PEPTIDE CHAIN RELEASE FACTOR RF3"/>
    <property type="match status" value="1"/>
</dbReference>
<evidence type="ECO:0000313" key="10">
    <source>
        <dbReference type="EMBL" id="RWX43377.1"/>
    </source>
</evidence>
<keyword evidence="6 8" id="KW-0342">GTP-binding</keyword>
<dbReference type="NCBIfam" id="TIGR00503">
    <property type="entry name" value="prfC"/>
    <property type="match status" value="1"/>
</dbReference>
<evidence type="ECO:0000256" key="3">
    <source>
        <dbReference type="ARBA" id="ARBA00022490"/>
    </source>
</evidence>
<evidence type="ECO:0000256" key="7">
    <source>
        <dbReference type="ARBA" id="ARBA00073639"/>
    </source>
</evidence>
<gene>
    <name evidence="8" type="primary">prfC</name>
    <name evidence="10" type="ORF">H206_02752</name>
</gene>
<dbReference type="InterPro" id="IPR053905">
    <property type="entry name" value="EF-G-like_DII"/>
</dbReference>
<proteinExistence type="inferred from homology"/>
<dbReference type="CDD" id="cd16259">
    <property type="entry name" value="RF3_III"/>
    <property type="match status" value="1"/>
</dbReference>
<feature type="domain" description="Tr-type G" evidence="9">
    <location>
        <begin position="10"/>
        <end position="279"/>
    </location>
</feature>
<dbReference type="InterPro" id="IPR038467">
    <property type="entry name" value="RF3_dom_3_sf"/>
</dbReference>
<dbReference type="Gene3D" id="3.30.70.3280">
    <property type="entry name" value="Peptide chain release factor 3, domain III"/>
    <property type="match status" value="1"/>
</dbReference>
<dbReference type="InterPro" id="IPR041732">
    <property type="entry name" value="RF3_GTP-bd"/>
</dbReference>
<feature type="binding site" evidence="8">
    <location>
        <begin position="141"/>
        <end position="144"/>
    </location>
    <ligand>
        <name>GTP</name>
        <dbReference type="ChEBI" id="CHEBI:37565"/>
    </ligand>
</feature>
<evidence type="ECO:0000313" key="11">
    <source>
        <dbReference type="Proteomes" id="UP000287853"/>
    </source>
</evidence>
<keyword evidence="11" id="KW-1185">Reference proteome</keyword>
<evidence type="ECO:0000256" key="2">
    <source>
        <dbReference type="ARBA" id="ARBA00009978"/>
    </source>
</evidence>
<name>A0A3S3QC00_9BACT</name>
<dbReference type="EMBL" id="MTKO01000121">
    <property type="protein sequence ID" value="RWX43377.1"/>
    <property type="molecule type" value="Genomic_DNA"/>
</dbReference>